<feature type="compositionally biased region" description="Basic and acidic residues" evidence="1">
    <location>
        <begin position="1"/>
        <end position="19"/>
    </location>
</feature>
<gene>
    <name evidence="2" type="ORF">AVDCRST_MAG87-1411</name>
</gene>
<reference evidence="2" key="1">
    <citation type="submission" date="2020-02" db="EMBL/GenBank/DDBJ databases">
        <authorList>
            <person name="Meier V. D."/>
        </authorList>
    </citation>
    <scope>NUCLEOTIDE SEQUENCE</scope>
    <source>
        <strain evidence="2">AVDCRST_MAG87</strain>
    </source>
</reference>
<organism evidence="2">
    <name type="scientific">uncultured Thermomicrobiales bacterium</name>
    <dbReference type="NCBI Taxonomy" id="1645740"/>
    <lineage>
        <taxon>Bacteria</taxon>
        <taxon>Pseudomonadati</taxon>
        <taxon>Thermomicrobiota</taxon>
        <taxon>Thermomicrobia</taxon>
        <taxon>Thermomicrobiales</taxon>
        <taxon>environmental samples</taxon>
    </lineage>
</organism>
<accession>A0A6J4URY6</accession>
<name>A0A6J4URY6_9BACT</name>
<dbReference type="EMBL" id="CADCWJ010000317">
    <property type="protein sequence ID" value="CAA9558799.1"/>
    <property type="molecule type" value="Genomic_DNA"/>
</dbReference>
<evidence type="ECO:0000256" key="1">
    <source>
        <dbReference type="SAM" id="MobiDB-lite"/>
    </source>
</evidence>
<evidence type="ECO:0000313" key="2">
    <source>
        <dbReference type="EMBL" id="CAA9558799.1"/>
    </source>
</evidence>
<protein>
    <submittedName>
        <fullName evidence="2">Uncharacterized protein</fullName>
    </submittedName>
</protein>
<proteinExistence type="predicted"/>
<feature type="non-terminal residue" evidence="2">
    <location>
        <position position="59"/>
    </location>
</feature>
<feature type="region of interest" description="Disordered" evidence="1">
    <location>
        <begin position="1"/>
        <end position="33"/>
    </location>
</feature>
<feature type="non-terminal residue" evidence="2">
    <location>
        <position position="1"/>
    </location>
</feature>
<dbReference type="AlphaFoldDB" id="A0A6J4URY6"/>
<sequence>DVEARLLPERLAVEPDRQHAHAGSSFRDRASHPCAPAPWSCPQRPTVCGPRAGIASCTL</sequence>